<dbReference type="PANTHER" id="PTHR16049">
    <property type="entry name" value="IQ DOMAIN-CONTAINING PROTEIN C"/>
    <property type="match status" value="1"/>
</dbReference>
<dbReference type="AlphaFoldDB" id="A0A1L8HFJ9"/>
<dbReference type="InterPro" id="IPR042506">
    <property type="entry name" value="IQCC"/>
</dbReference>
<gene>
    <name evidence="3" type="primary">LOC108708250</name>
</gene>
<dbReference type="PROSITE" id="PS50096">
    <property type="entry name" value="IQ"/>
    <property type="match status" value="1"/>
</dbReference>
<accession>A0A1L8HFJ9</accession>
<dbReference type="Bgee" id="108708250">
    <property type="expression patterns" value="Expressed in egg cell and 19 other cell types or tissues"/>
</dbReference>
<dbReference type="PaxDb" id="8355-A0A1L8HFJ9"/>
<organism evidence="2 3">
    <name type="scientific">Xenopus laevis</name>
    <name type="common">African clawed frog</name>
    <dbReference type="NCBI Taxonomy" id="8355"/>
    <lineage>
        <taxon>Eukaryota</taxon>
        <taxon>Metazoa</taxon>
        <taxon>Chordata</taxon>
        <taxon>Craniata</taxon>
        <taxon>Vertebrata</taxon>
        <taxon>Euteleostomi</taxon>
        <taxon>Amphibia</taxon>
        <taxon>Batrachia</taxon>
        <taxon>Anura</taxon>
        <taxon>Pipoidea</taxon>
        <taxon>Pipidae</taxon>
        <taxon>Xenopodinae</taxon>
        <taxon>Xenopus</taxon>
        <taxon>Xenopus</taxon>
    </lineage>
</organism>
<dbReference type="OMA" id="YETNASH"/>
<protein>
    <submittedName>
        <fullName evidence="3">IQ domain-containing protein C</fullName>
    </submittedName>
</protein>
<evidence type="ECO:0000256" key="1">
    <source>
        <dbReference type="SAM" id="MobiDB-lite"/>
    </source>
</evidence>
<feature type="region of interest" description="Disordered" evidence="1">
    <location>
        <begin position="173"/>
        <end position="209"/>
    </location>
</feature>
<dbReference type="KEGG" id="xla:108708250"/>
<feature type="compositionally biased region" description="Basic and acidic residues" evidence="1">
    <location>
        <begin position="178"/>
        <end position="206"/>
    </location>
</feature>
<evidence type="ECO:0000313" key="2">
    <source>
        <dbReference type="Proteomes" id="UP000186698"/>
    </source>
</evidence>
<keyword evidence="2" id="KW-1185">Reference proteome</keyword>
<dbReference type="PANTHER" id="PTHR16049:SF8">
    <property type="entry name" value="IQ DOMAIN-CONTAINING PROTEIN C"/>
    <property type="match status" value="1"/>
</dbReference>
<dbReference type="RefSeq" id="XP_018102237.1">
    <property type="nucleotide sequence ID" value="XM_018246748.2"/>
</dbReference>
<dbReference type="CTD" id="108708250"/>
<name>A0A1L8HFJ9_XENLA</name>
<dbReference type="STRING" id="8355.A0A1L8HFJ9"/>
<sequence length="274" mass="30965">MEGAGVLDKSARVLQAHVRGFLTRHRLQNVREDYSALVNEIEGEETLLHWGTNVFSIPRFIREEKLQQKLVQGPLNGDSKDASSVQVAVMCEHPDACHKDHEYLQKANLGDSLTIKEKEENRMLESISTKCKSSLLTNPESTVAGFDSETERCIISTKSDKDIASMALQIGSSVEQGDSEKSCSKINSDKDREQTAIKHRGTESTAHKGQSLEWSTSSWIWRGKVLDKGIPFENLSELRQHRSHLAMEMLWVQQAIASRKNYLMVRQRMGIVDR</sequence>
<evidence type="ECO:0000313" key="3">
    <source>
        <dbReference type="RefSeq" id="XP_018102237.1"/>
    </source>
</evidence>
<reference evidence="3" key="1">
    <citation type="submission" date="2025-08" db="UniProtKB">
        <authorList>
            <consortium name="RefSeq"/>
        </authorList>
    </citation>
    <scope>IDENTIFICATION</scope>
    <source>
        <strain evidence="3">J_2021</strain>
        <tissue evidence="3">Erythrocytes</tissue>
    </source>
</reference>
<dbReference type="OrthoDB" id="6161953at2759"/>
<dbReference type="GeneID" id="108708250"/>
<proteinExistence type="predicted"/>
<dbReference type="Proteomes" id="UP000186698">
    <property type="component" value="Chromosome 2L"/>
</dbReference>